<evidence type="ECO:0008006" key="4">
    <source>
        <dbReference type="Google" id="ProtNLM"/>
    </source>
</evidence>
<protein>
    <recommendedName>
        <fullName evidence="4">28S ribosomal protein S17, mitochondrial</fullName>
    </recommendedName>
</protein>
<sequence>MAAKEVLSRSAAWLLGRCVPCEKTNASKFKVKRAVMDKFLNMYFTEYDYVYAHDPQKVCKTGDTVLLSKLPSKLTTLITHKVDKIVYPLGDVTDPVTGKKVTFNYYREDQDEEAELYGSLPTRFQYDKAPPRGVQEDKRDLTHRESYIKYNEDGKEQKYAV</sequence>
<evidence type="ECO:0000313" key="2">
    <source>
        <dbReference type="EMBL" id="KAJ1524281.1"/>
    </source>
</evidence>
<dbReference type="Proteomes" id="UP001075354">
    <property type="component" value="Chromosome 9"/>
</dbReference>
<name>A0AAV7XE27_9NEOP</name>
<organism evidence="2 3">
    <name type="scientific">Megalurothrips usitatus</name>
    <name type="common">bean blossom thrips</name>
    <dbReference type="NCBI Taxonomy" id="439358"/>
    <lineage>
        <taxon>Eukaryota</taxon>
        <taxon>Metazoa</taxon>
        <taxon>Ecdysozoa</taxon>
        <taxon>Arthropoda</taxon>
        <taxon>Hexapoda</taxon>
        <taxon>Insecta</taxon>
        <taxon>Pterygota</taxon>
        <taxon>Neoptera</taxon>
        <taxon>Paraneoptera</taxon>
        <taxon>Thysanoptera</taxon>
        <taxon>Terebrantia</taxon>
        <taxon>Thripoidea</taxon>
        <taxon>Thripidae</taxon>
        <taxon>Megalurothrips</taxon>
    </lineage>
</organism>
<keyword evidence="3" id="KW-1185">Reference proteome</keyword>
<feature type="region of interest" description="Disordered" evidence="1">
    <location>
        <begin position="128"/>
        <end position="147"/>
    </location>
</feature>
<dbReference type="GO" id="GO:0003735">
    <property type="term" value="F:structural constituent of ribosome"/>
    <property type="evidence" value="ECO:0007669"/>
    <property type="project" value="InterPro"/>
</dbReference>
<dbReference type="EMBL" id="JAPTSV010000009">
    <property type="protein sequence ID" value="KAJ1524281.1"/>
    <property type="molecule type" value="Genomic_DNA"/>
</dbReference>
<dbReference type="GO" id="GO:0005763">
    <property type="term" value="C:mitochondrial small ribosomal subunit"/>
    <property type="evidence" value="ECO:0007669"/>
    <property type="project" value="InterPro"/>
</dbReference>
<dbReference type="SUPFAM" id="SSF50249">
    <property type="entry name" value="Nucleic acid-binding proteins"/>
    <property type="match status" value="1"/>
</dbReference>
<dbReference type="GO" id="GO:0032543">
    <property type="term" value="P:mitochondrial translation"/>
    <property type="evidence" value="ECO:0007669"/>
    <property type="project" value="TreeGrafter"/>
</dbReference>
<dbReference type="PANTHER" id="PTHR24088">
    <property type="entry name" value="28S RIBOSOMAL PROTEIN S17, MITOCHONDRIAL"/>
    <property type="match status" value="1"/>
</dbReference>
<gene>
    <name evidence="2" type="ORF">ONE63_010794</name>
</gene>
<dbReference type="InterPro" id="IPR039193">
    <property type="entry name" value="Ribosomal_uS17m_metazoa"/>
</dbReference>
<evidence type="ECO:0000256" key="1">
    <source>
        <dbReference type="SAM" id="MobiDB-lite"/>
    </source>
</evidence>
<dbReference type="AlphaFoldDB" id="A0AAV7XE27"/>
<dbReference type="InterPro" id="IPR012340">
    <property type="entry name" value="NA-bd_OB-fold"/>
</dbReference>
<dbReference type="Gene3D" id="2.40.50.140">
    <property type="entry name" value="Nucleic acid-binding proteins"/>
    <property type="match status" value="1"/>
</dbReference>
<comment type="caution">
    <text evidence="2">The sequence shown here is derived from an EMBL/GenBank/DDBJ whole genome shotgun (WGS) entry which is preliminary data.</text>
</comment>
<proteinExistence type="predicted"/>
<reference evidence="2" key="1">
    <citation type="submission" date="2022-12" db="EMBL/GenBank/DDBJ databases">
        <title>Chromosome-level genome assembly of the bean flower thrips Megalurothrips usitatus.</title>
        <authorList>
            <person name="Ma L."/>
            <person name="Liu Q."/>
            <person name="Li H."/>
            <person name="Cai W."/>
        </authorList>
    </citation>
    <scope>NUCLEOTIDE SEQUENCE</scope>
    <source>
        <strain evidence="2">Cailab_2022a</strain>
    </source>
</reference>
<evidence type="ECO:0000313" key="3">
    <source>
        <dbReference type="Proteomes" id="UP001075354"/>
    </source>
</evidence>
<accession>A0AAV7XE27</accession>
<dbReference type="PANTHER" id="PTHR24088:SF0">
    <property type="entry name" value="SMALL RIBOSOMAL SUBUNIT PROTEIN US17M"/>
    <property type="match status" value="1"/>
</dbReference>